<dbReference type="Gene3D" id="3.20.20.190">
    <property type="entry name" value="Phosphatidylinositol (PI) phosphodiesterase"/>
    <property type="match status" value="1"/>
</dbReference>
<keyword evidence="3" id="KW-1185">Reference proteome</keyword>
<organism evidence="2 3">
    <name type="scientific">Massilia agrisoli</name>
    <dbReference type="NCBI Taxonomy" id="2892444"/>
    <lineage>
        <taxon>Bacteria</taxon>
        <taxon>Pseudomonadati</taxon>
        <taxon>Pseudomonadota</taxon>
        <taxon>Betaproteobacteria</taxon>
        <taxon>Burkholderiales</taxon>
        <taxon>Oxalobacteraceae</taxon>
        <taxon>Telluria group</taxon>
        <taxon>Massilia</taxon>
    </lineage>
</organism>
<protein>
    <submittedName>
        <fullName evidence="2">Glycerophosphodiester phosphodiesterase</fullName>
        <ecNumber evidence="2">3.1.4.46</ecNumber>
    </submittedName>
</protein>
<name>A0ABS8INY9_9BURK</name>
<dbReference type="InterPro" id="IPR030395">
    <property type="entry name" value="GP_PDE_dom"/>
</dbReference>
<dbReference type="PANTHER" id="PTHR46211">
    <property type="entry name" value="GLYCEROPHOSPHORYL DIESTER PHOSPHODIESTERASE"/>
    <property type="match status" value="1"/>
</dbReference>
<dbReference type="Pfam" id="PF03009">
    <property type="entry name" value="GDPD"/>
    <property type="match status" value="1"/>
</dbReference>
<dbReference type="PANTHER" id="PTHR46211:SF1">
    <property type="entry name" value="GLYCEROPHOSPHODIESTER PHOSPHODIESTERASE, CYTOPLASMIC"/>
    <property type="match status" value="1"/>
</dbReference>
<gene>
    <name evidence="2" type="primary">ugpQ</name>
    <name evidence="2" type="ORF">LMJ30_03695</name>
</gene>
<dbReference type="GO" id="GO:0008889">
    <property type="term" value="F:glycerophosphodiester phosphodiesterase activity"/>
    <property type="evidence" value="ECO:0007669"/>
    <property type="project" value="UniProtKB-EC"/>
</dbReference>
<dbReference type="InterPro" id="IPR017946">
    <property type="entry name" value="PLC-like_Pdiesterase_TIM-brl"/>
</dbReference>
<dbReference type="PROSITE" id="PS51704">
    <property type="entry name" value="GP_PDE"/>
    <property type="match status" value="1"/>
</dbReference>
<proteinExistence type="predicted"/>
<dbReference type="Proteomes" id="UP001198701">
    <property type="component" value="Unassembled WGS sequence"/>
</dbReference>
<dbReference type="PROSITE" id="PS50007">
    <property type="entry name" value="PIPLC_X_DOMAIN"/>
    <property type="match status" value="1"/>
</dbReference>
<accession>A0ABS8INY9</accession>
<comment type="caution">
    <text evidence="2">The sequence shown here is derived from an EMBL/GenBank/DDBJ whole genome shotgun (WGS) entry which is preliminary data.</text>
</comment>
<feature type="domain" description="GP-PDE" evidence="1">
    <location>
        <begin position="5"/>
        <end position="249"/>
    </location>
</feature>
<dbReference type="NCBIfam" id="NF006989">
    <property type="entry name" value="PRK09454.1"/>
    <property type="match status" value="1"/>
</dbReference>
<dbReference type="EMBL" id="JAJHPV010000004">
    <property type="protein sequence ID" value="MCC6070065.1"/>
    <property type="molecule type" value="Genomic_DNA"/>
</dbReference>
<keyword evidence="2" id="KW-0378">Hydrolase</keyword>
<dbReference type="SUPFAM" id="SSF51695">
    <property type="entry name" value="PLC-like phosphodiesterases"/>
    <property type="match status" value="1"/>
</dbReference>
<reference evidence="2 3" key="1">
    <citation type="submission" date="2021-11" db="EMBL/GenBank/DDBJ databases">
        <authorList>
            <person name="Huq M.A."/>
        </authorList>
    </citation>
    <scope>NUCLEOTIDE SEQUENCE [LARGE SCALE GENOMIC DNA]</scope>
    <source>
        <strain evidence="2 3">MAHUQ-52</strain>
    </source>
</reference>
<evidence type="ECO:0000313" key="3">
    <source>
        <dbReference type="Proteomes" id="UP001198701"/>
    </source>
</evidence>
<evidence type="ECO:0000313" key="2">
    <source>
        <dbReference type="EMBL" id="MCC6070065.1"/>
    </source>
</evidence>
<dbReference type="EC" id="3.1.4.46" evidence="2"/>
<dbReference type="RefSeq" id="WP_229430988.1">
    <property type="nucleotide sequence ID" value="NZ_JAJHPV010000004.1"/>
</dbReference>
<sequence length="251" mass="27274">MWPYPKVVAHRGGGRLAPENTLAGLRCGLAYGFRAVEFDVMLARDGVPVVVHDPYLGRTIPGSGNVFDYDAAELVTMDAGSWFAPRFKGEPVPLYTQFVDACRAHGAWMNVEIKPAPGVEEETGRVVATLTQAMFGLQIAMDDPLQVPLFSSFSTVALEAARLAAPGIARALLVDDPPEDWLEQARKLDAVAIHANHKKLTRPFARQVREAGLGLFCYTVNDPVRARELLGWGVDALCTDRIDIIGADFAG</sequence>
<evidence type="ECO:0000259" key="1">
    <source>
        <dbReference type="PROSITE" id="PS51704"/>
    </source>
</evidence>
<dbReference type="CDD" id="cd08562">
    <property type="entry name" value="GDPD_EcUgpQ_like"/>
    <property type="match status" value="1"/>
</dbReference>